<accession>A0ABQ6NFA3</accession>
<keyword evidence="4" id="KW-1185">Reference proteome</keyword>
<dbReference type="Proteomes" id="UP001285921">
    <property type="component" value="Unassembled WGS sequence"/>
</dbReference>
<dbReference type="Pfam" id="PF08327">
    <property type="entry name" value="AHSA1"/>
    <property type="match status" value="1"/>
</dbReference>
<reference evidence="3 4" key="1">
    <citation type="submission" date="2023-05" db="EMBL/GenBank/DDBJ databases">
        <title>Draft genome of Paenibacillus sp. CCS26.</title>
        <authorList>
            <person name="Akita H."/>
            <person name="Shinto Y."/>
            <person name="Kimura Z."/>
        </authorList>
    </citation>
    <scope>NUCLEOTIDE SEQUENCE [LARGE SCALE GENOMIC DNA]</scope>
    <source>
        <strain evidence="3 4">CCS26</strain>
    </source>
</reference>
<protein>
    <recommendedName>
        <fullName evidence="2">Activator of Hsp90 ATPase homologue 1/2-like C-terminal domain-containing protein</fullName>
    </recommendedName>
</protein>
<evidence type="ECO:0000313" key="4">
    <source>
        <dbReference type="Proteomes" id="UP001285921"/>
    </source>
</evidence>
<dbReference type="SUPFAM" id="SSF55961">
    <property type="entry name" value="Bet v1-like"/>
    <property type="match status" value="1"/>
</dbReference>
<comment type="similarity">
    <text evidence="1">Belongs to the AHA1 family.</text>
</comment>
<proteinExistence type="inferred from homology"/>
<dbReference type="RefSeq" id="WP_317978962.1">
    <property type="nucleotide sequence ID" value="NZ_BTCL01000002.1"/>
</dbReference>
<dbReference type="EMBL" id="BTCL01000002">
    <property type="protein sequence ID" value="GMK43761.1"/>
    <property type="molecule type" value="Genomic_DNA"/>
</dbReference>
<feature type="domain" description="Activator of Hsp90 ATPase homologue 1/2-like C-terminal" evidence="2">
    <location>
        <begin position="28"/>
        <end position="139"/>
    </location>
</feature>
<sequence>MIITDKEYPRLNRDGDKWVLVLVRTLEHPIDEVWATLTEAEQLASWGPFKPERDLVSVGAVQLEHIDMPEAETMQGAVLEVTAPQLLVLQWGDDILRWELSGDKERTILVLKHRFMEHKQAPSYAAGWHLCLAGLAGRLEGKDMPSMVGHKAYNFGYKELYAQYAKLLGMEQEISE</sequence>
<dbReference type="InterPro" id="IPR013538">
    <property type="entry name" value="ASHA1/2-like_C"/>
</dbReference>
<evidence type="ECO:0000256" key="1">
    <source>
        <dbReference type="ARBA" id="ARBA00006817"/>
    </source>
</evidence>
<evidence type="ECO:0000259" key="2">
    <source>
        <dbReference type="Pfam" id="PF08327"/>
    </source>
</evidence>
<name>A0ABQ6NFA3_9BACL</name>
<dbReference type="Gene3D" id="3.30.530.20">
    <property type="match status" value="1"/>
</dbReference>
<organism evidence="3 4">
    <name type="scientific">Paenibacillus glycanilyticus</name>
    <dbReference type="NCBI Taxonomy" id="126569"/>
    <lineage>
        <taxon>Bacteria</taxon>
        <taxon>Bacillati</taxon>
        <taxon>Bacillota</taxon>
        <taxon>Bacilli</taxon>
        <taxon>Bacillales</taxon>
        <taxon>Paenibacillaceae</taxon>
        <taxon>Paenibacillus</taxon>
    </lineage>
</organism>
<gene>
    <name evidence="3" type="ORF">PghCCS26_08880</name>
</gene>
<comment type="caution">
    <text evidence="3">The sequence shown here is derived from an EMBL/GenBank/DDBJ whole genome shotgun (WGS) entry which is preliminary data.</text>
</comment>
<evidence type="ECO:0000313" key="3">
    <source>
        <dbReference type="EMBL" id="GMK43761.1"/>
    </source>
</evidence>
<dbReference type="InterPro" id="IPR023393">
    <property type="entry name" value="START-like_dom_sf"/>
</dbReference>